<accession>E3SSP8</accession>
<dbReference type="EMBL" id="GU075905">
    <property type="protein sequence ID" value="ADO99826.1"/>
    <property type="molecule type" value="Genomic_DNA"/>
</dbReference>
<sequence>MKLNPNNPDNMITPMVSLGSLSKQIKGIKNALKQPELYNDEEIRHLKRALKDLYAERTELNKGNGFGN</sequence>
<gene>
    <name evidence="1" type="ORF">PHM2_048</name>
</gene>
<protein>
    <submittedName>
        <fullName evidence="1">Uncharacterized protein</fullName>
    </submittedName>
</protein>
<reference evidence="1 2" key="1">
    <citation type="journal article" date="2010" name="Environ. Microbiol.">
        <title>Genomic analysis of oceanic cyanobacterial myoviruses compared with T4-like myoviruses from diverse hosts and environments.</title>
        <authorList>
            <person name="Sullivan M.B."/>
            <person name="Huang K.H."/>
            <person name="Ignacio-Espinoza J.C."/>
            <person name="Berlin A.M."/>
            <person name="Kelly L."/>
            <person name="Weigele P.R."/>
            <person name="DeFrancesco A.S."/>
            <person name="Kern S.E."/>
            <person name="Thompson L.R."/>
            <person name="Young S."/>
            <person name="Yandava C."/>
            <person name="Fu R."/>
            <person name="Krastins B."/>
            <person name="Chase M."/>
            <person name="Sarracino D."/>
            <person name="Osburne M.S."/>
            <person name="Henn M.R."/>
            <person name="Chisholm S.W."/>
        </authorList>
    </citation>
    <scope>NUCLEOTIDE SEQUENCE [LARGE SCALE GENOMIC DNA]</scope>
    <source>
        <strain evidence="1">M4-259</strain>
    </source>
</reference>
<name>E3SSP8_9CAUD</name>
<organism evidence="1 2">
    <name type="scientific">Prochlorococcus phage P-HM2</name>
    <dbReference type="NCBI Taxonomy" id="445696"/>
    <lineage>
        <taxon>Viruses</taxon>
        <taxon>Duplodnaviria</taxon>
        <taxon>Heunggongvirae</taxon>
        <taxon>Uroviricota</taxon>
        <taxon>Caudoviricetes</taxon>
        <taxon>Eurybiavirus</taxon>
        <taxon>Eurybiavirus PHM2</taxon>
    </lineage>
</organism>
<keyword evidence="2" id="KW-1185">Reference proteome</keyword>
<dbReference type="KEGG" id="vg:10327919"/>
<dbReference type="OrthoDB" id="38389at10239"/>
<dbReference type="Proteomes" id="UP000006538">
    <property type="component" value="Segment"/>
</dbReference>
<dbReference type="RefSeq" id="YP_004323417.1">
    <property type="nucleotide sequence ID" value="NC_015284.1"/>
</dbReference>
<proteinExistence type="predicted"/>
<dbReference type="GeneID" id="10327919"/>
<evidence type="ECO:0000313" key="2">
    <source>
        <dbReference type="Proteomes" id="UP000006538"/>
    </source>
</evidence>
<evidence type="ECO:0000313" key="1">
    <source>
        <dbReference type="EMBL" id="ADO99826.1"/>
    </source>
</evidence>